<dbReference type="SUPFAM" id="SSF52540">
    <property type="entry name" value="P-loop containing nucleoside triphosphate hydrolases"/>
    <property type="match status" value="1"/>
</dbReference>
<keyword evidence="5" id="KW-0648">Protein biosynthesis</keyword>
<dbReference type="GO" id="GO:0003723">
    <property type="term" value="F:RNA binding"/>
    <property type="evidence" value="ECO:0007669"/>
    <property type="project" value="InterPro"/>
</dbReference>
<dbReference type="GO" id="GO:0003746">
    <property type="term" value="F:translation elongation factor activity"/>
    <property type="evidence" value="ECO:0007669"/>
    <property type="project" value="UniProtKB-KW"/>
</dbReference>
<evidence type="ECO:0000313" key="10">
    <source>
        <dbReference type="EMBL" id="TDY61822.1"/>
    </source>
</evidence>
<dbReference type="NCBIfam" id="TIGR00231">
    <property type="entry name" value="small_GTP"/>
    <property type="match status" value="1"/>
</dbReference>
<dbReference type="GO" id="GO:0001514">
    <property type="term" value="P:selenocysteine incorporation"/>
    <property type="evidence" value="ECO:0007669"/>
    <property type="project" value="InterPro"/>
</dbReference>
<name>A0A4R8MC23_9BACT</name>
<dbReference type="EMBL" id="SORI01000004">
    <property type="protein sequence ID" value="TDY61822.1"/>
    <property type="molecule type" value="Genomic_DNA"/>
</dbReference>
<dbReference type="InterPro" id="IPR031157">
    <property type="entry name" value="G_TR_CS"/>
</dbReference>
<dbReference type="GO" id="GO:0005525">
    <property type="term" value="F:GTP binding"/>
    <property type="evidence" value="ECO:0007669"/>
    <property type="project" value="UniProtKB-KW"/>
</dbReference>
<dbReference type="SUPFAM" id="SSF46785">
    <property type="entry name" value="Winged helix' DNA-binding domain"/>
    <property type="match status" value="1"/>
</dbReference>
<reference evidence="10 11" key="1">
    <citation type="submission" date="2019-03" db="EMBL/GenBank/DDBJ databases">
        <title>Genomic Encyclopedia of Type Strains, Phase IV (KMG-IV): sequencing the most valuable type-strain genomes for metagenomic binning, comparative biology and taxonomic classification.</title>
        <authorList>
            <person name="Goeker M."/>
        </authorList>
    </citation>
    <scope>NUCLEOTIDE SEQUENCE [LARGE SCALE GENOMIC DNA]</scope>
    <source>
        <strain evidence="10 11">DSM 25964</strain>
    </source>
</reference>
<dbReference type="PROSITE" id="PS00301">
    <property type="entry name" value="G_TR_1"/>
    <property type="match status" value="1"/>
</dbReference>
<evidence type="ECO:0000256" key="8">
    <source>
        <dbReference type="ARBA" id="ARBA00031615"/>
    </source>
</evidence>
<dbReference type="InterPro" id="IPR004161">
    <property type="entry name" value="EFTu-like_2"/>
</dbReference>
<dbReference type="GO" id="GO:0003924">
    <property type="term" value="F:GTPase activity"/>
    <property type="evidence" value="ECO:0007669"/>
    <property type="project" value="InterPro"/>
</dbReference>
<dbReference type="RefSeq" id="WP_133956831.1">
    <property type="nucleotide sequence ID" value="NZ_SORI01000004.1"/>
</dbReference>
<dbReference type="CDD" id="cd04171">
    <property type="entry name" value="SelB"/>
    <property type="match status" value="1"/>
</dbReference>
<evidence type="ECO:0000256" key="1">
    <source>
        <dbReference type="ARBA" id="ARBA00004496"/>
    </source>
</evidence>
<dbReference type="Pfam" id="PF09107">
    <property type="entry name" value="WHD_3rd_SelB"/>
    <property type="match status" value="1"/>
</dbReference>
<dbReference type="InterPro" id="IPR015191">
    <property type="entry name" value="SelB_WHD4"/>
</dbReference>
<dbReference type="SUPFAM" id="SSF50447">
    <property type="entry name" value="Translation proteins"/>
    <property type="match status" value="1"/>
</dbReference>
<dbReference type="InterPro" id="IPR005225">
    <property type="entry name" value="Small_GTP-bd"/>
</dbReference>
<evidence type="ECO:0000256" key="7">
    <source>
        <dbReference type="ARBA" id="ARBA00025526"/>
    </source>
</evidence>
<dbReference type="Pfam" id="PF00009">
    <property type="entry name" value="GTP_EFTU"/>
    <property type="match status" value="1"/>
</dbReference>
<dbReference type="InterPro" id="IPR057335">
    <property type="entry name" value="Beta-barrel_SelB"/>
</dbReference>
<dbReference type="AlphaFoldDB" id="A0A4R8MC23"/>
<dbReference type="GO" id="GO:0005829">
    <property type="term" value="C:cytosol"/>
    <property type="evidence" value="ECO:0007669"/>
    <property type="project" value="TreeGrafter"/>
</dbReference>
<dbReference type="SUPFAM" id="SSF50465">
    <property type="entry name" value="EF-Tu/eEF-1alpha/eIF2-gamma C-terminal domain"/>
    <property type="match status" value="1"/>
</dbReference>
<organism evidence="10 11">
    <name type="scientific">Aminivibrio pyruvatiphilus</name>
    <dbReference type="NCBI Taxonomy" id="1005740"/>
    <lineage>
        <taxon>Bacteria</taxon>
        <taxon>Thermotogati</taxon>
        <taxon>Synergistota</taxon>
        <taxon>Synergistia</taxon>
        <taxon>Synergistales</taxon>
        <taxon>Aminobacteriaceae</taxon>
        <taxon>Aminivibrio</taxon>
    </lineage>
</organism>
<keyword evidence="3" id="KW-0963">Cytoplasm</keyword>
<dbReference type="InterPro" id="IPR036390">
    <property type="entry name" value="WH_DNA-bd_sf"/>
</dbReference>
<dbReference type="Gene3D" id="3.40.50.300">
    <property type="entry name" value="P-loop containing nucleotide triphosphate hydrolases"/>
    <property type="match status" value="1"/>
</dbReference>
<keyword evidence="4" id="KW-0547">Nucleotide-binding</keyword>
<dbReference type="Proteomes" id="UP000295066">
    <property type="component" value="Unassembled WGS sequence"/>
</dbReference>
<dbReference type="CDD" id="cd15491">
    <property type="entry name" value="selB_III"/>
    <property type="match status" value="1"/>
</dbReference>
<keyword evidence="6" id="KW-0342">GTP-binding</keyword>
<dbReference type="Gene3D" id="2.40.30.10">
    <property type="entry name" value="Translation factors"/>
    <property type="match status" value="1"/>
</dbReference>
<protein>
    <recommendedName>
        <fullName evidence="2">Selenocysteine-specific elongation factor</fullName>
    </recommendedName>
    <alternativeName>
        <fullName evidence="8">SelB translation factor</fullName>
    </alternativeName>
</protein>
<dbReference type="PANTHER" id="PTHR43721">
    <property type="entry name" value="ELONGATION FACTOR TU-RELATED"/>
    <property type="match status" value="1"/>
</dbReference>
<evidence type="ECO:0000256" key="4">
    <source>
        <dbReference type="ARBA" id="ARBA00022741"/>
    </source>
</evidence>
<dbReference type="InterPro" id="IPR004535">
    <property type="entry name" value="Transl_elong_SelB"/>
</dbReference>
<comment type="function">
    <text evidence="7">Translation factor necessary for the incorporation of selenocysteine into proteins. It probably replaces EF-Tu for the insertion of selenocysteine directed by the UGA codon. SelB binds GTP and GDP.</text>
</comment>
<evidence type="ECO:0000256" key="2">
    <source>
        <dbReference type="ARBA" id="ARBA00015953"/>
    </source>
</evidence>
<comment type="subcellular location">
    <subcellularLocation>
        <location evidence="1">Cytoplasm</location>
    </subcellularLocation>
</comment>
<dbReference type="PANTHER" id="PTHR43721:SF22">
    <property type="entry name" value="ELONGATION FACTOR TU, MITOCHONDRIAL"/>
    <property type="match status" value="1"/>
</dbReference>
<gene>
    <name evidence="10" type="ORF">C8D99_10462</name>
</gene>
<dbReference type="InterPro" id="IPR009001">
    <property type="entry name" value="Transl_elong_EF1A/Init_IF2_C"/>
</dbReference>
<evidence type="ECO:0000256" key="6">
    <source>
        <dbReference type="ARBA" id="ARBA00023134"/>
    </source>
</evidence>
<dbReference type="OrthoDB" id="9804504at2"/>
<keyword evidence="10" id="KW-0251">Elongation factor</keyword>
<evidence type="ECO:0000313" key="11">
    <source>
        <dbReference type="Proteomes" id="UP000295066"/>
    </source>
</evidence>
<dbReference type="NCBIfam" id="TIGR00475">
    <property type="entry name" value="selB"/>
    <property type="match status" value="1"/>
</dbReference>
<accession>A0A4R8MC23</accession>
<evidence type="ECO:0000256" key="3">
    <source>
        <dbReference type="ARBA" id="ARBA00022490"/>
    </source>
</evidence>
<dbReference type="Pfam" id="PF03144">
    <property type="entry name" value="GTP_EFTU_D2"/>
    <property type="match status" value="1"/>
</dbReference>
<evidence type="ECO:0000259" key="9">
    <source>
        <dbReference type="PROSITE" id="PS51722"/>
    </source>
</evidence>
<dbReference type="InterPro" id="IPR036388">
    <property type="entry name" value="WH-like_DNA-bd_sf"/>
</dbReference>
<dbReference type="InterPro" id="IPR009000">
    <property type="entry name" value="Transl_B-barrel_sf"/>
</dbReference>
<proteinExistence type="predicted"/>
<sequence>MDRREISLVLGTAGHIDHGKTTLVKAITGVDCDRLSEEKKRGITIELGFAPLVLDDGRIVSIVDVPGHERFIRQMVAGASGIDGVLLVVAADEGVMPQTREHLEILKLLGVKDGLVAVTKTDSVDEEFLELALEDVRDFLRGSFLEGKPVIPVSALSGTNLSLLREELGSLVDRIRPRPRKGPFFLPIDRTFPVAGFGAVVTGTAYRGEISVGMEAAALPSGSEGRIRSVQVHGAGVQTAWAGQRVAVSVAGISSDGLSRGDVLCAKGVYRTTRCFECELRLLESAGEPVRHWQRVRLHIGTSDVVARIALLENPLLQPGETAPAQIVAEEDIVCLVDQRFVLRRYSPLETIAGGRVLFPYAAKPKGRKARTSCIERVRDLAAVHDPEERLLALVRSFSMLELSDGALFIQESPGETARLAEKLRKREDIVFLQGEKKLLLSRECFLRLAGNVEAFLGSYHDSHPSQKGAPPDVTALSSLKSFDSRTAKAFLEALVSGGSVVLTEEGLLRLGNFLPRDDEAFERRSAGILSLCRERGFQPPVISEAREILAIGEEAFSTLLNGMRETGMVSVVSGEFLLSAEVENELLRILLREKDGITLARVRDITGSSRKFILPLLEYLDAKGFTRRAGEKRVLLASKLPREISGP</sequence>
<evidence type="ECO:0000256" key="5">
    <source>
        <dbReference type="ARBA" id="ARBA00022917"/>
    </source>
</evidence>
<dbReference type="Pfam" id="PF25461">
    <property type="entry name" value="Beta-barrel_SelB"/>
    <property type="match status" value="1"/>
</dbReference>
<feature type="domain" description="Tr-type G" evidence="9">
    <location>
        <begin position="5"/>
        <end position="178"/>
    </location>
</feature>
<dbReference type="InterPro" id="IPR050055">
    <property type="entry name" value="EF-Tu_GTPase"/>
</dbReference>
<dbReference type="InterPro" id="IPR000795">
    <property type="entry name" value="T_Tr_GTP-bd_dom"/>
</dbReference>
<dbReference type="PRINTS" id="PR00315">
    <property type="entry name" value="ELONGATNFCT"/>
</dbReference>
<dbReference type="Gene3D" id="1.10.10.10">
    <property type="entry name" value="Winged helix-like DNA-binding domain superfamily/Winged helix DNA-binding domain"/>
    <property type="match status" value="1"/>
</dbReference>
<comment type="caution">
    <text evidence="10">The sequence shown here is derived from an EMBL/GenBank/DDBJ whole genome shotgun (WGS) entry which is preliminary data.</text>
</comment>
<keyword evidence="11" id="KW-1185">Reference proteome</keyword>
<dbReference type="InterPro" id="IPR027417">
    <property type="entry name" value="P-loop_NTPase"/>
</dbReference>
<dbReference type="PROSITE" id="PS51722">
    <property type="entry name" value="G_TR_2"/>
    <property type="match status" value="1"/>
</dbReference>
<dbReference type="Gene3D" id="1.10.10.2770">
    <property type="match status" value="1"/>
</dbReference>